<dbReference type="InParanoid" id="Q7UFC6"/>
<dbReference type="HOGENOM" id="CLU_3204509_0_0_0"/>
<dbReference type="EMBL" id="BX294151">
    <property type="protein sequence ID" value="CAD78757.1"/>
    <property type="molecule type" value="Genomic_DNA"/>
</dbReference>
<dbReference type="EnsemblBacteria" id="CAD78757">
    <property type="protein sequence ID" value="CAD78757"/>
    <property type="gene ID" value="RB10199"/>
</dbReference>
<keyword evidence="3" id="KW-1185">Reference proteome</keyword>
<dbReference type="Proteomes" id="UP000001025">
    <property type="component" value="Chromosome"/>
</dbReference>
<evidence type="ECO:0000256" key="1">
    <source>
        <dbReference type="SAM" id="MobiDB-lite"/>
    </source>
</evidence>
<dbReference type="STRING" id="243090.RB10199"/>
<reference evidence="2 3" key="1">
    <citation type="journal article" date="2003" name="Proc. Natl. Acad. Sci. U.S.A.">
        <title>Complete genome sequence of the marine planctomycete Pirellula sp. strain 1.</title>
        <authorList>
            <person name="Gloeckner F.O."/>
            <person name="Kube M."/>
            <person name="Bauer M."/>
            <person name="Teeling H."/>
            <person name="Lombardot T."/>
            <person name="Ludwig W."/>
            <person name="Gade D."/>
            <person name="Beck A."/>
            <person name="Borzym K."/>
            <person name="Heitmann K."/>
            <person name="Rabus R."/>
            <person name="Schlesner H."/>
            <person name="Amann R."/>
            <person name="Reinhardt R."/>
        </authorList>
    </citation>
    <scope>NUCLEOTIDE SEQUENCE [LARGE SCALE GENOMIC DNA]</scope>
    <source>
        <strain evidence="3">DSM 10527 / NCIMB 13988 / SH1</strain>
    </source>
</reference>
<organism evidence="2 3">
    <name type="scientific">Rhodopirellula baltica (strain DSM 10527 / NCIMB 13988 / SH1)</name>
    <dbReference type="NCBI Taxonomy" id="243090"/>
    <lineage>
        <taxon>Bacteria</taxon>
        <taxon>Pseudomonadati</taxon>
        <taxon>Planctomycetota</taxon>
        <taxon>Planctomycetia</taxon>
        <taxon>Pirellulales</taxon>
        <taxon>Pirellulaceae</taxon>
        <taxon>Rhodopirellula</taxon>
    </lineage>
</organism>
<dbReference type="KEGG" id="rba:RB10199"/>
<evidence type="ECO:0000313" key="2">
    <source>
        <dbReference type="EMBL" id="CAD78757.1"/>
    </source>
</evidence>
<gene>
    <name evidence="2" type="ordered locus">RB10199</name>
</gene>
<proteinExistence type="predicted"/>
<protein>
    <submittedName>
        <fullName evidence="2">Uncharacterized protein</fullName>
    </submittedName>
</protein>
<name>Q7UFC6_RHOBA</name>
<dbReference type="AlphaFoldDB" id="Q7UFC6"/>
<sequence length="45" mass="5010">MPPSPALWLGEHWHQSVASNQPFTPFRPPTLGCSVRRSSRGAHLD</sequence>
<feature type="region of interest" description="Disordered" evidence="1">
    <location>
        <begin position="19"/>
        <end position="45"/>
    </location>
</feature>
<evidence type="ECO:0000313" key="3">
    <source>
        <dbReference type="Proteomes" id="UP000001025"/>
    </source>
</evidence>
<accession>Q7UFC6</accession>